<evidence type="ECO:0000259" key="3">
    <source>
        <dbReference type="SMART" id="SM00974"/>
    </source>
</evidence>
<keyword evidence="2" id="KW-0472">Membrane</keyword>
<keyword evidence="2" id="KW-1133">Transmembrane helix</keyword>
<feature type="transmembrane region" description="Helical" evidence="2">
    <location>
        <begin position="383"/>
        <end position="405"/>
    </location>
</feature>
<dbReference type="PANTHER" id="PTHR28094:SF2">
    <property type="entry name" value="BACTERIOPHAGE T5 ORF172 DNA-BINDING DOMAIN-CONTAINING PROTEIN"/>
    <property type="match status" value="1"/>
</dbReference>
<evidence type="ECO:0000313" key="4">
    <source>
        <dbReference type="EMBL" id="KAF1925004.1"/>
    </source>
</evidence>
<feature type="region of interest" description="Disordered" evidence="1">
    <location>
        <begin position="1"/>
        <end position="66"/>
    </location>
</feature>
<organism evidence="4 5">
    <name type="scientific">Didymella exigua CBS 183.55</name>
    <dbReference type="NCBI Taxonomy" id="1150837"/>
    <lineage>
        <taxon>Eukaryota</taxon>
        <taxon>Fungi</taxon>
        <taxon>Dikarya</taxon>
        <taxon>Ascomycota</taxon>
        <taxon>Pezizomycotina</taxon>
        <taxon>Dothideomycetes</taxon>
        <taxon>Pleosporomycetidae</taxon>
        <taxon>Pleosporales</taxon>
        <taxon>Pleosporineae</taxon>
        <taxon>Didymellaceae</taxon>
        <taxon>Didymella</taxon>
    </lineage>
</organism>
<evidence type="ECO:0000313" key="5">
    <source>
        <dbReference type="Proteomes" id="UP000800082"/>
    </source>
</evidence>
<dbReference type="PANTHER" id="PTHR28094">
    <property type="entry name" value="MEIOTICALLY UP-REGULATED GENE 113 PROTEIN"/>
    <property type="match status" value="1"/>
</dbReference>
<sequence>MASSQPRSPKALPSPPSTGHGTADNPSPRLRSPATIDSLTPRKRKTPISIRHEPQYIGEQSRPLAPKSESVVMLSYDHPKTPVGLQIPLSKRAKPTPERIVQSRENATNEKPIKVVASKEKPCRSLYSENEKRSAGAESVNTSTSRATMLNGMMIDLEDGIYPEGEPPSDLHSGSVQLHDRLKKKLGQKLTPKDQRGCVYIFSDPKRPHLHKIGRTKETLKRMGQLNLSCGLQLELVGSVEVENYFRTEILIHTYISDLCRPYKCAVCNKKHGEWFEINKEPAQAYVARWVAFMNKENPYDAKSKDLHAFFRNRISLRDNLLTGPDTETIRKNWEQILSTTAADRFGYTFRSIWEVLWQFYWPINAMVAWTITFVAIQHPVMFIFMAASVIGTFVTMAHDLHDLWHDTKVSKRRRSK</sequence>
<accession>A0A6A5RD29</accession>
<evidence type="ECO:0000256" key="1">
    <source>
        <dbReference type="SAM" id="MobiDB-lite"/>
    </source>
</evidence>
<dbReference type="InterPro" id="IPR018306">
    <property type="entry name" value="Phage_T5_Orf172_DNA-bd"/>
</dbReference>
<dbReference type="OrthoDB" id="3511049at2759"/>
<keyword evidence="5" id="KW-1185">Reference proteome</keyword>
<dbReference type="EMBL" id="ML978988">
    <property type="protein sequence ID" value="KAF1925004.1"/>
    <property type="molecule type" value="Genomic_DNA"/>
</dbReference>
<feature type="domain" description="Bacteriophage T5 Orf172 DNA-binding" evidence="3">
    <location>
        <begin position="205"/>
        <end position="290"/>
    </location>
</feature>
<dbReference type="InterPro" id="IPR053006">
    <property type="entry name" value="Meiosis_regulatory"/>
</dbReference>
<proteinExistence type="predicted"/>
<dbReference type="RefSeq" id="XP_033445256.1">
    <property type="nucleotide sequence ID" value="XM_033593692.1"/>
</dbReference>
<dbReference type="Pfam" id="PF10544">
    <property type="entry name" value="T5orf172"/>
    <property type="match status" value="1"/>
</dbReference>
<dbReference type="SMART" id="SM00974">
    <property type="entry name" value="T5orf172"/>
    <property type="match status" value="1"/>
</dbReference>
<dbReference type="GeneID" id="54351360"/>
<dbReference type="AlphaFoldDB" id="A0A6A5RD29"/>
<evidence type="ECO:0000256" key="2">
    <source>
        <dbReference type="SAM" id="Phobius"/>
    </source>
</evidence>
<gene>
    <name evidence="4" type="ORF">M421DRAFT_424233</name>
</gene>
<dbReference type="Proteomes" id="UP000800082">
    <property type="component" value="Unassembled WGS sequence"/>
</dbReference>
<name>A0A6A5RD29_9PLEO</name>
<protein>
    <recommendedName>
        <fullName evidence="3">Bacteriophage T5 Orf172 DNA-binding domain-containing protein</fullName>
    </recommendedName>
</protein>
<keyword evidence="2" id="KW-0812">Transmembrane</keyword>
<reference evidence="4" key="1">
    <citation type="journal article" date="2020" name="Stud. Mycol.">
        <title>101 Dothideomycetes genomes: a test case for predicting lifestyles and emergence of pathogens.</title>
        <authorList>
            <person name="Haridas S."/>
            <person name="Albert R."/>
            <person name="Binder M."/>
            <person name="Bloem J."/>
            <person name="Labutti K."/>
            <person name="Salamov A."/>
            <person name="Andreopoulos B."/>
            <person name="Baker S."/>
            <person name="Barry K."/>
            <person name="Bills G."/>
            <person name="Bluhm B."/>
            <person name="Cannon C."/>
            <person name="Castanera R."/>
            <person name="Culley D."/>
            <person name="Daum C."/>
            <person name="Ezra D."/>
            <person name="Gonzalez J."/>
            <person name="Henrissat B."/>
            <person name="Kuo A."/>
            <person name="Liang C."/>
            <person name="Lipzen A."/>
            <person name="Lutzoni F."/>
            <person name="Magnuson J."/>
            <person name="Mondo S."/>
            <person name="Nolan M."/>
            <person name="Ohm R."/>
            <person name="Pangilinan J."/>
            <person name="Park H.-J."/>
            <person name="Ramirez L."/>
            <person name="Alfaro M."/>
            <person name="Sun H."/>
            <person name="Tritt A."/>
            <person name="Yoshinaga Y."/>
            <person name="Zwiers L.-H."/>
            <person name="Turgeon B."/>
            <person name="Goodwin S."/>
            <person name="Spatafora J."/>
            <person name="Crous P."/>
            <person name="Grigoriev I."/>
        </authorList>
    </citation>
    <scope>NUCLEOTIDE SEQUENCE</scope>
    <source>
        <strain evidence="4">CBS 183.55</strain>
    </source>
</reference>